<gene>
    <name evidence="3" type="ORF">C7B82_14440</name>
</gene>
<evidence type="ECO:0000259" key="2">
    <source>
        <dbReference type="Pfam" id="PF14338"/>
    </source>
</evidence>
<organism evidence="3 4">
    <name type="scientific">Stenomitos frigidus ULC18</name>
    <dbReference type="NCBI Taxonomy" id="2107698"/>
    <lineage>
        <taxon>Bacteria</taxon>
        <taxon>Bacillati</taxon>
        <taxon>Cyanobacteriota</taxon>
        <taxon>Cyanophyceae</taxon>
        <taxon>Leptolyngbyales</taxon>
        <taxon>Leptolyngbyaceae</taxon>
        <taxon>Stenomitos</taxon>
    </lineage>
</organism>
<dbReference type="InterPro" id="IPR052906">
    <property type="entry name" value="Type_IV_Methyl-Rstrct_Enzyme"/>
</dbReference>
<proteinExistence type="predicted"/>
<accession>A0A2T1E5P3</accession>
<dbReference type="AlphaFoldDB" id="A0A2T1E5P3"/>
<feature type="domain" description="Restriction endonuclease type IV Mrr" evidence="1">
    <location>
        <begin position="145"/>
        <end position="260"/>
    </location>
</feature>
<dbReference type="PANTHER" id="PTHR30015">
    <property type="entry name" value="MRR RESTRICTION SYSTEM PROTEIN"/>
    <property type="match status" value="1"/>
</dbReference>
<keyword evidence="3" id="KW-0540">Nuclease</keyword>
<dbReference type="Gene3D" id="3.40.1350.10">
    <property type="match status" value="1"/>
</dbReference>
<keyword evidence="3" id="KW-0378">Hydrolase</keyword>
<dbReference type="RefSeq" id="WP_106256990.1">
    <property type="nucleotide sequence ID" value="NZ_PVWK01000083.1"/>
</dbReference>
<name>A0A2T1E5P3_9CYAN</name>
<protein>
    <submittedName>
        <fullName evidence="3">Restriction endonuclease</fullName>
    </submittedName>
</protein>
<reference evidence="3 4" key="2">
    <citation type="submission" date="2018-03" db="EMBL/GenBank/DDBJ databases">
        <title>The ancient ancestry and fast evolution of plastids.</title>
        <authorList>
            <person name="Moore K.R."/>
            <person name="Magnabosco C."/>
            <person name="Momper L."/>
            <person name="Gold D.A."/>
            <person name="Bosak T."/>
            <person name="Fournier G.P."/>
        </authorList>
    </citation>
    <scope>NUCLEOTIDE SEQUENCE [LARGE SCALE GENOMIC DNA]</scope>
    <source>
        <strain evidence="3 4">ULC18</strain>
    </source>
</reference>
<reference evidence="4" key="1">
    <citation type="submission" date="2018-02" db="EMBL/GenBank/DDBJ databases">
        <authorList>
            <person name="Moore K."/>
            <person name="Momper L."/>
        </authorList>
    </citation>
    <scope>NUCLEOTIDE SEQUENCE [LARGE SCALE GENOMIC DNA]</scope>
    <source>
        <strain evidence="4">ULC18</strain>
    </source>
</reference>
<dbReference type="SUPFAM" id="SSF52980">
    <property type="entry name" value="Restriction endonuclease-like"/>
    <property type="match status" value="1"/>
</dbReference>
<keyword evidence="4" id="KW-1185">Reference proteome</keyword>
<evidence type="ECO:0000313" key="3">
    <source>
        <dbReference type="EMBL" id="PSB28048.1"/>
    </source>
</evidence>
<dbReference type="InterPro" id="IPR011856">
    <property type="entry name" value="tRNA_endonuc-like_dom_sf"/>
</dbReference>
<dbReference type="GO" id="GO:0009307">
    <property type="term" value="P:DNA restriction-modification system"/>
    <property type="evidence" value="ECO:0007669"/>
    <property type="project" value="InterPro"/>
</dbReference>
<dbReference type="PANTHER" id="PTHR30015:SF7">
    <property type="entry name" value="TYPE IV METHYL-DIRECTED RESTRICTION ENZYME ECOKMRR"/>
    <property type="match status" value="1"/>
</dbReference>
<feature type="domain" description="Restriction system protein Mrr-like N-terminal" evidence="2">
    <location>
        <begin position="11"/>
        <end position="88"/>
    </location>
</feature>
<dbReference type="Pfam" id="PF14338">
    <property type="entry name" value="Mrr_N"/>
    <property type="match status" value="1"/>
</dbReference>
<dbReference type="Proteomes" id="UP000239576">
    <property type="component" value="Unassembled WGS sequence"/>
</dbReference>
<dbReference type="GO" id="GO:0015666">
    <property type="term" value="F:restriction endodeoxyribonuclease activity"/>
    <property type="evidence" value="ECO:0007669"/>
    <property type="project" value="TreeGrafter"/>
</dbReference>
<dbReference type="OrthoDB" id="9803736at2"/>
<dbReference type="GO" id="GO:0003677">
    <property type="term" value="F:DNA binding"/>
    <property type="evidence" value="ECO:0007669"/>
    <property type="project" value="InterPro"/>
</dbReference>
<evidence type="ECO:0000259" key="1">
    <source>
        <dbReference type="Pfam" id="PF04471"/>
    </source>
</evidence>
<dbReference type="EMBL" id="PVWK01000083">
    <property type="protein sequence ID" value="PSB28048.1"/>
    <property type="molecule type" value="Genomic_DNA"/>
</dbReference>
<keyword evidence="3" id="KW-0255">Endonuclease</keyword>
<dbReference type="InterPro" id="IPR025745">
    <property type="entry name" value="Mrr-like_N_dom"/>
</dbReference>
<dbReference type="Pfam" id="PF04471">
    <property type="entry name" value="Mrr_cat"/>
    <property type="match status" value="1"/>
</dbReference>
<comment type="caution">
    <text evidence="3">The sequence shown here is derived from an EMBL/GenBank/DDBJ whole genome shotgun (WGS) entry which is preliminary data.</text>
</comment>
<dbReference type="InterPro" id="IPR011335">
    <property type="entry name" value="Restrct_endonuc-II-like"/>
</dbReference>
<evidence type="ECO:0000313" key="4">
    <source>
        <dbReference type="Proteomes" id="UP000239576"/>
    </source>
</evidence>
<sequence length="286" mass="31452">MKRSASSVPTFDSMILTTIQALQILGGSGTTEEIYEKVVQLLNVPDKVLEILHGSTSQSEVEYRLAWSRTYLKKYGLLQNSARGVWSLVSTSINLNDLDAKEIVRAVRDADKNKSASSGSSDETIAAIETLEGLAWHQQLHKTLLSLDPFAFERLAQRLLRESGFIQVQVTGKSGDGGIDGVGIARINGFLSFHVLFQCKRYQGSVTAGQIRDFRGAMQGRTDKGLFITTGTFTRDAIKEATRDGAPPIDLIDGEQLVERLKELGLGVKITMIESVEVDVGWFEKI</sequence>
<dbReference type="InterPro" id="IPR007560">
    <property type="entry name" value="Restrct_endonuc_IV_Mrr"/>
</dbReference>